<keyword evidence="2" id="KW-0031">Aminopeptidase</keyword>
<dbReference type="AlphaFoldDB" id="A0A8C1Q470"/>
<evidence type="ECO:0000259" key="5">
    <source>
        <dbReference type="Pfam" id="PF00883"/>
    </source>
</evidence>
<dbReference type="Proteomes" id="UP000694427">
    <property type="component" value="Unplaced"/>
</dbReference>
<dbReference type="Pfam" id="PF00883">
    <property type="entry name" value="Peptidase_M17"/>
    <property type="match status" value="2"/>
</dbReference>
<dbReference type="InterPro" id="IPR000819">
    <property type="entry name" value="Peptidase_M17_C"/>
</dbReference>
<reference evidence="6" key="2">
    <citation type="submission" date="2025-09" db="UniProtKB">
        <authorList>
            <consortium name="Ensembl"/>
        </authorList>
    </citation>
    <scope>IDENTIFICATION</scope>
</reference>
<dbReference type="PANTHER" id="PTHR11963">
    <property type="entry name" value="LEUCINE AMINOPEPTIDASE-RELATED"/>
    <property type="match status" value="1"/>
</dbReference>
<dbReference type="PRINTS" id="PR00481">
    <property type="entry name" value="LAMNOPPTDASE"/>
</dbReference>
<sequence length="319" mass="34612">TKNKNSGSSSFLFLCSVDSAAWQKGVLCGDGKNLARQLAEALANNITPTVFANTIEQKLSPFAHKVAVHKRPQSWIESEQMGAFLSVSTGSEEPPIFLELHYKDSLDSAQPPLVLVGTGITFDSGGISLKPSSGMDAVRADMSGRALLSTATAGTQTNLMFLISGLAPLCENMPSGKANKPDDVVRAKNGKTIQVFSSCTYCAMDVALGSAAAGMFTNSDWLWERLHKASIVTGDRVWRMPLFQHYTKQITESALAYLNNIGKYNHSGGFVTADHWAHLDIAGIMTNKNEVPYLRKGMSGRPTHTLVDFFIKDNSFGYH</sequence>
<keyword evidence="4" id="KW-0378">Hydrolase</keyword>
<protein>
    <submittedName>
        <fullName evidence="6">Leucine aminopeptidase 3</fullName>
    </submittedName>
</protein>
<evidence type="ECO:0000313" key="7">
    <source>
        <dbReference type="Proteomes" id="UP000694427"/>
    </source>
</evidence>
<keyword evidence="7" id="KW-1185">Reference proteome</keyword>
<dbReference type="SUPFAM" id="SSF53187">
    <property type="entry name" value="Zn-dependent exopeptidases"/>
    <property type="match status" value="1"/>
</dbReference>
<proteinExistence type="inferred from homology"/>
<evidence type="ECO:0000256" key="4">
    <source>
        <dbReference type="ARBA" id="ARBA00022801"/>
    </source>
</evidence>
<evidence type="ECO:0000256" key="2">
    <source>
        <dbReference type="ARBA" id="ARBA00022438"/>
    </source>
</evidence>
<dbReference type="GO" id="GO:0070006">
    <property type="term" value="F:metalloaminopeptidase activity"/>
    <property type="evidence" value="ECO:0007669"/>
    <property type="project" value="InterPro"/>
</dbReference>
<feature type="domain" description="Cytosol aminopeptidase" evidence="5">
    <location>
        <begin position="33"/>
        <end position="195"/>
    </location>
</feature>
<comment type="similarity">
    <text evidence="1">Belongs to the peptidase M17 family.</text>
</comment>
<evidence type="ECO:0000256" key="1">
    <source>
        <dbReference type="ARBA" id="ARBA00009528"/>
    </source>
</evidence>
<dbReference type="Ensembl" id="ENSCCRT00010124611.1">
    <property type="protein sequence ID" value="ENSCCRP00010112015.1"/>
    <property type="gene ID" value="ENSCCRG00010049260.1"/>
</dbReference>
<dbReference type="GO" id="GO:0006508">
    <property type="term" value="P:proteolysis"/>
    <property type="evidence" value="ECO:0007669"/>
    <property type="project" value="UniProtKB-KW"/>
</dbReference>
<dbReference type="GO" id="GO:0005737">
    <property type="term" value="C:cytoplasm"/>
    <property type="evidence" value="ECO:0007669"/>
    <property type="project" value="InterPro"/>
</dbReference>
<organism evidence="6 7">
    <name type="scientific">Cyprinus carpio</name>
    <name type="common">Common carp</name>
    <dbReference type="NCBI Taxonomy" id="7962"/>
    <lineage>
        <taxon>Eukaryota</taxon>
        <taxon>Metazoa</taxon>
        <taxon>Chordata</taxon>
        <taxon>Craniata</taxon>
        <taxon>Vertebrata</taxon>
        <taxon>Euteleostomi</taxon>
        <taxon>Actinopterygii</taxon>
        <taxon>Neopterygii</taxon>
        <taxon>Teleostei</taxon>
        <taxon>Ostariophysi</taxon>
        <taxon>Cypriniformes</taxon>
        <taxon>Cyprinidae</taxon>
        <taxon>Cyprininae</taxon>
        <taxon>Cyprinus</taxon>
    </lineage>
</organism>
<keyword evidence="3" id="KW-0645">Protease</keyword>
<reference evidence="6" key="1">
    <citation type="submission" date="2025-08" db="UniProtKB">
        <authorList>
            <consortium name="Ensembl"/>
        </authorList>
    </citation>
    <scope>IDENTIFICATION</scope>
</reference>
<dbReference type="InterPro" id="IPR011356">
    <property type="entry name" value="Leucine_aapep/pepB"/>
</dbReference>
<name>A0A8C1Q470_CYPCA</name>
<evidence type="ECO:0000313" key="6">
    <source>
        <dbReference type="Ensembl" id="ENSCCRP00010112015.1"/>
    </source>
</evidence>
<feature type="domain" description="Cytosol aminopeptidase" evidence="5">
    <location>
        <begin position="203"/>
        <end position="307"/>
    </location>
</feature>
<accession>A0A8C1Q470</accession>
<dbReference type="GO" id="GO:0030145">
    <property type="term" value="F:manganese ion binding"/>
    <property type="evidence" value="ECO:0007669"/>
    <property type="project" value="InterPro"/>
</dbReference>
<dbReference type="PANTHER" id="PTHR11963:SF23">
    <property type="entry name" value="CYTOSOL AMINOPEPTIDASE"/>
    <property type="match status" value="1"/>
</dbReference>
<evidence type="ECO:0000256" key="3">
    <source>
        <dbReference type="ARBA" id="ARBA00022670"/>
    </source>
</evidence>
<dbReference type="Gene3D" id="3.40.630.10">
    <property type="entry name" value="Zn peptidases"/>
    <property type="match status" value="2"/>
</dbReference>